<dbReference type="OMA" id="RIKFRIQ"/>
<feature type="compositionally biased region" description="Polar residues" evidence="1">
    <location>
        <begin position="794"/>
        <end position="807"/>
    </location>
</feature>
<feature type="compositionally biased region" description="Polar residues" evidence="1">
    <location>
        <begin position="393"/>
        <end position="417"/>
    </location>
</feature>
<evidence type="ECO:0000313" key="3">
    <source>
        <dbReference type="Proteomes" id="UP000001745"/>
    </source>
</evidence>
<keyword evidence="3" id="KW-1185">Reference proteome</keyword>
<feature type="region of interest" description="Disordered" evidence="1">
    <location>
        <begin position="741"/>
        <end position="853"/>
    </location>
</feature>
<feature type="compositionally biased region" description="Polar residues" evidence="1">
    <location>
        <begin position="763"/>
        <end position="776"/>
    </location>
</feature>
<dbReference type="eggNOG" id="ENOG502S1K8">
    <property type="taxonomic scope" value="Eukaryota"/>
</dbReference>
<dbReference type="Proteomes" id="UP000001745">
    <property type="component" value="Unassembled WGS sequence"/>
</dbReference>
<feature type="region of interest" description="Disordered" evidence="1">
    <location>
        <begin position="352"/>
        <end position="461"/>
    </location>
</feature>
<dbReference type="STRING" id="441959.B8LT86"/>
<dbReference type="InParanoid" id="B8LT86"/>
<proteinExistence type="predicted"/>
<dbReference type="OrthoDB" id="5389734at2759"/>
<dbReference type="EMBL" id="EQ962652">
    <property type="protein sequence ID" value="EED23594.1"/>
    <property type="molecule type" value="Genomic_DNA"/>
</dbReference>
<feature type="compositionally biased region" description="Basic and acidic residues" evidence="1">
    <location>
        <begin position="369"/>
        <end position="391"/>
    </location>
</feature>
<protein>
    <submittedName>
        <fullName evidence="2">Uncharacterized protein</fullName>
    </submittedName>
</protein>
<feature type="region of interest" description="Disordered" evidence="1">
    <location>
        <begin position="623"/>
        <end position="642"/>
    </location>
</feature>
<evidence type="ECO:0000256" key="1">
    <source>
        <dbReference type="SAM" id="MobiDB-lite"/>
    </source>
</evidence>
<feature type="compositionally biased region" description="Basic and acidic residues" evidence="1">
    <location>
        <begin position="481"/>
        <end position="514"/>
    </location>
</feature>
<feature type="compositionally biased region" description="Basic and acidic residues" evidence="1">
    <location>
        <begin position="419"/>
        <end position="429"/>
    </location>
</feature>
<gene>
    <name evidence="2" type="ORF">TSTA_070080</name>
</gene>
<dbReference type="VEuPathDB" id="FungiDB:TSTA_070080"/>
<organism evidence="2 3">
    <name type="scientific">Talaromyces stipitatus (strain ATCC 10500 / CBS 375.48 / QM 6759 / NRRL 1006)</name>
    <name type="common">Penicillium stipitatum</name>
    <dbReference type="NCBI Taxonomy" id="441959"/>
    <lineage>
        <taxon>Eukaryota</taxon>
        <taxon>Fungi</taxon>
        <taxon>Dikarya</taxon>
        <taxon>Ascomycota</taxon>
        <taxon>Pezizomycotina</taxon>
        <taxon>Eurotiomycetes</taxon>
        <taxon>Eurotiomycetidae</taxon>
        <taxon>Eurotiales</taxon>
        <taxon>Trichocomaceae</taxon>
        <taxon>Talaromyces</taxon>
        <taxon>Talaromyces sect. Talaromyces</taxon>
    </lineage>
</organism>
<dbReference type="HOGENOM" id="CLU_342610_0_0_1"/>
<feature type="compositionally biased region" description="Basic and acidic residues" evidence="1">
    <location>
        <begin position="437"/>
        <end position="450"/>
    </location>
</feature>
<dbReference type="RefSeq" id="XP_002340981.1">
    <property type="nucleotide sequence ID" value="XM_002340940.1"/>
</dbReference>
<accession>B8LT86</accession>
<reference evidence="3" key="1">
    <citation type="journal article" date="2015" name="Genome Announc.">
        <title>Genome sequence of the AIDS-associated pathogen Penicillium marneffei (ATCC18224) and its near taxonomic relative Talaromyces stipitatus (ATCC10500).</title>
        <authorList>
            <person name="Nierman W.C."/>
            <person name="Fedorova-Abrams N.D."/>
            <person name="Andrianopoulos A."/>
        </authorList>
    </citation>
    <scope>NUCLEOTIDE SEQUENCE [LARGE SCALE GENOMIC DNA]</scope>
    <source>
        <strain evidence="3">ATCC 10500 / CBS 375.48 / QM 6759 / NRRL 1006</strain>
    </source>
</reference>
<feature type="region of interest" description="Disordered" evidence="1">
    <location>
        <begin position="474"/>
        <end position="533"/>
    </location>
</feature>
<feature type="compositionally biased region" description="Polar residues" evidence="1">
    <location>
        <begin position="352"/>
        <end position="366"/>
    </location>
</feature>
<dbReference type="AlphaFoldDB" id="B8LT86"/>
<dbReference type="PhylomeDB" id="B8LT86"/>
<feature type="region of interest" description="Disordered" evidence="1">
    <location>
        <begin position="669"/>
        <end position="727"/>
    </location>
</feature>
<name>B8LT86_TALSN</name>
<evidence type="ECO:0000313" key="2">
    <source>
        <dbReference type="EMBL" id="EED23594.1"/>
    </source>
</evidence>
<sequence>MPVIPSEEEWLEQTARAQQKIQETQIDDPLLNDAPTHPIAQLQGPFEESIAESTVGSHNNWQVFIDAHARRNQVLTASVYERLCGRRWRQRPNEKYHPLWKLVSQIVFGIHLLAKGLAKSESAVIKILQVHVVELDGFIENATEDIALAFSDIEERLSHLRLPLGNIPVFNDMLTDDAFRQRVVKDHERIEHIIRRTALAMEDHSKDIEKGLQSVGILGMYLLDLKDDRDDQTHRLGAIYLAMVGNVEGWKRELRRLKHKAYKLAISLSKLHHVAFEIQRLVDIANRNSIVATTPVSRGHRHPKHIQNNSNRLATIKDSPLPQTPADAESYTAEAQVVPIVAGFTPPTLIKATSVQGNPAPMNTASMLRPDHQPKPVEKKKDLGNKSDRYYARSNTAHTKPQRSATEPVMSGSQIKNTLRKERKEEQQRPKTSSSKVTERSTAPEKESNKPRARFGSKINQFQKSTSKIFSVSTFSRSSIKKKENETESKIEAGKKQSKRTDRSWIDSETHDKQMSWSHLPGERSEGHTLASRKNAAPEFPHLFYLSLLEDQSPSDEGEDLKSLHEDTKDIVNRGDEHEITALPVMTDSMMGSKERFGPDDDMAAEVASTYSTKNRRFRAKNLHVPPLPKPKFSKSSNSDNNHVIYQNRNWLRPKPSTVFSFMSSKKGAEEASLNSGTSEIPSRSMSSSHSSNTHGSTAPKPSFNPTWATHKDGSSRNVDTPPISPMTHYNLTTFSSSAGANANMRPGTGQSSVYGSVGENPTPANSTSRKPSTANQHERKGSAGVRAKGSGDLRSTSPITVTTTLVRPQHGNLSLFPRTPTTPRVRKGVSTTSLREVTTADDIDDRPSRSRG</sequence>
<dbReference type="GeneID" id="8107331"/>
<feature type="compositionally biased region" description="Low complexity" evidence="1">
    <location>
        <begin position="679"/>
        <end position="697"/>
    </location>
</feature>